<dbReference type="Gene3D" id="1.10.3720.10">
    <property type="entry name" value="MetI-like"/>
    <property type="match status" value="1"/>
</dbReference>
<protein>
    <recommendedName>
        <fullName evidence="3 9">Phosphate transport system permease protein PstA</fullName>
    </recommendedName>
</protein>
<dbReference type="PROSITE" id="PS50928">
    <property type="entry name" value="ABC_TM1"/>
    <property type="match status" value="1"/>
</dbReference>
<evidence type="ECO:0000256" key="2">
    <source>
        <dbReference type="ARBA" id="ARBA00007069"/>
    </source>
</evidence>
<reference evidence="11" key="1">
    <citation type="submission" date="2021-08" db="EMBL/GenBank/DDBJ databases">
        <title>Comparative analyses of Brucepasteria parasyntrophica and Teretinema zuelzerae.</title>
        <authorList>
            <person name="Song Y."/>
            <person name="Brune A."/>
        </authorList>
    </citation>
    <scope>NUCLEOTIDE SEQUENCE</scope>
    <source>
        <strain evidence="11">DSM 1903</strain>
    </source>
</reference>
<keyword evidence="4" id="KW-0813">Transport</keyword>
<keyword evidence="6 9" id="KW-0812">Transmembrane</keyword>
<dbReference type="CDD" id="cd06261">
    <property type="entry name" value="TM_PBP2"/>
    <property type="match status" value="1"/>
</dbReference>
<evidence type="ECO:0000256" key="8">
    <source>
        <dbReference type="ARBA" id="ARBA00023136"/>
    </source>
</evidence>
<keyword evidence="8 9" id="KW-0472">Membrane</keyword>
<dbReference type="InterPro" id="IPR035906">
    <property type="entry name" value="MetI-like_sf"/>
</dbReference>
<organism evidence="11 12">
    <name type="scientific">Teretinema zuelzerae</name>
    <dbReference type="NCBI Taxonomy" id="156"/>
    <lineage>
        <taxon>Bacteria</taxon>
        <taxon>Pseudomonadati</taxon>
        <taxon>Spirochaetota</taxon>
        <taxon>Spirochaetia</taxon>
        <taxon>Spirochaetales</taxon>
        <taxon>Treponemataceae</taxon>
        <taxon>Teretinema</taxon>
    </lineage>
</organism>
<dbReference type="SUPFAM" id="SSF161098">
    <property type="entry name" value="MetI-like"/>
    <property type="match status" value="1"/>
</dbReference>
<accession>A0AAE3ELQ5</accession>
<feature type="transmembrane region" description="Helical" evidence="9">
    <location>
        <begin position="180"/>
        <end position="206"/>
    </location>
</feature>
<keyword evidence="7 9" id="KW-1133">Transmembrane helix</keyword>
<evidence type="ECO:0000313" key="11">
    <source>
        <dbReference type="EMBL" id="MCD1655699.1"/>
    </source>
</evidence>
<evidence type="ECO:0000256" key="4">
    <source>
        <dbReference type="ARBA" id="ARBA00022448"/>
    </source>
</evidence>
<dbReference type="NCBIfam" id="TIGR00974">
    <property type="entry name" value="3a0107s02c"/>
    <property type="match status" value="1"/>
</dbReference>
<evidence type="ECO:0000256" key="1">
    <source>
        <dbReference type="ARBA" id="ARBA00004651"/>
    </source>
</evidence>
<dbReference type="InterPro" id="IPR005672">
    <property type="entry name" value="Phosphate_PstA"/>
</dbReference>
<name>A0AAE3ELQ5_9SPIR</name>
<evidence type="ECO:0000256" key="5">
    <source>
        <dbReference type="ARBA" id="ARBA00022475"/>
    </source>
</evidence>
<feature type="transmembrane region" description="Helical" evidence="9">
    <location>
        <begin position="20"/>
        <end position="43"/>
    </location>
</feature>
<evidence type="ECO:0000256" key="7">
    <source>
        <dbReference type="ARBA" id="ARBA00022989"/>
    </source>
</evidence>
<dbReference type="InterPro" id="IPR000515">
    <property type="entry name" value="MetI-like"/>
</dbReference>
<dbReference type="GO" id="GO:0035435">
    <property type="term" value="P:phosphate ion transmembrane transport"/>
    <property type="evidence" value="ECO:0007669"/>
    <property type="project" value="InterPro"/>
</dbReference>
<feature type="transmembrane region" description="Helical" evidence="9">
    <location>
        <begin position="395"/>
        <end position="417"/>
    </location>
</feature>
<comment type="similarity">
    <text evidence="2 9">Belongs to the binding-protein-dependent transport system permease family. CysTW subfamily.</text>
</comment>
<keyword evidence="5 9" id="KW-1003">Cell membrane</keyword>
<proteinExistence type="inferred from homology"/>
<evidence type="ECO:0000313" key="12">
    <source>
        <dbReference type="Proteomes" id="UP001198163"/>
    </source>
</evidence>
<comment type="caution">
    <text evidence="11">The sequence shown here is derived from an EMBL/GenBank/DDBJ whole genome shotgun (WGS) entry which is preliminary data.</text>
</comment>
<feature type="transmembrane region" description="Helical" evidence="9">
    <location>
        <begin position="279"/>
        <end position="298"/>
    </location>
</feature>
<dbReference type="Proteomes" id="UP001198163">
    <property type="component" value="Unassembled WGS sequence"/>
</dbReference>
<evidence type="ECO:0000259" key="10">
    <source>
        <dbReference type="PROSITE" id="PS50928"/>
    </source>
</evidence>
<evidence type="ECO:0000256" key="9">
    <source>
        <dbReference type="RuleBase" id="RU363043"/>
    </source>
</evidence>
<dbReference type="AlphaFoldDB" id="A0AAE3ELQ5"/>
<dbReference type="RefSeq" id="WP_230757347.1">
    <property type="nucleotide sequence ID" value="NZ_JAINWA010000003.1"/>
</dbReference>
<dbReference type="EMBL" id="JAINWA010000003">
    <property type="protein sequence ID" value="MCD1655699.1"/>
    <property type="molecule type" value="Genomic_DNA"/>
</dbReference>
<evidence type="ECO:0000256" key="3">
    <source>
        <dbReference type="ARBA" id="ARBA00016864"/>
    </source>
</evidence>
<dbReference type="GO" id="GO:0005315">
    <property type="term" value="F:phosphate transmembrane transporter activity"/>
    <property type="evidence" value="ECO:0007669"/>
    <property type="project" value="InterPro"/>
</dbReference>
<comment type="subcellular location">
    <subcellularLocation>
        <location evidence="1 9">Cell membrane</location>
        <topology evidence="1 9">Multi-pass membrane protein</topology>
    </subcellularLocation>
</comment>
<dbReference type="GO" id="GO:0005886">
    <property type="term" value="C:plasma membrane"/>
    <property type="evidence" value="ECO:0007669"/>
    <property type="project" value="UniProtKB-SubCell"/>
</dbReference>
<feature type="transmembrane region" description="Helical" evidence="9">
    <location>
        <begin position="226"/>
        <end position="247"/>
    </location>
</feature>
<comment type="caution">
    <text evidence="9">Lacks conserved residue(s) required for the propagation of feature annotation.</text>
</comment>
<dbReference type="PANTHER" id="PTHR43470">
    <property type="entry name" value="PHOSPHATE TRANSPORT SYSTEM PERMEASE PROTEIN PSTA-RELATED"/>
    <property type="match status" value="1"/>
</dbReference>
<sequence length="427" mass="46399">MNASFQSASLRERHRNGKIFSALFFASTLFAIVSLVTLLASVLDQTAGWVLIEYSIPEADIVPSDDEGNPIPLASLESEGLLSILDENLGGRRLKALDLEKPLAERSPGDLRELIIAEVLEPSVVRSWNFAESMLSRESIFQWAAETVPEGSLVFRWWISSSFLSHSQSSNALFAGVRSAILGSFMTIVLTILIAFPLGLGAAIYLEEYARDNRINRFIKTNIYNLSGVPSIIYGMLGLGIFVRFMAPLTSGALFSAASAAGDSVPLEAAALAADGRTILSASLTLALLILPMLIINAQEAIRAVPRTLRESGYALGATRWQVIFHHVLPSSMDRILTGTVLAVSRGIGETAPLVLVGASTFLTQDPTGIFSKFTTLPIQIYQWTSRPQSEFRNIAAAAIVVLMVLLMSLNSAAIILRNKFRSQRRV</sequence>
<keyword evidence="12" id="KW-1185">Reference proteome</keyword>
<dbReference type="Pfam" id="PF00528">
    <property type="entry name" value="BPD_transp_1"/>
    <property type="match status" value="1"/>
</dbReference>
<dbReference type="PANTHER" id="PTHR43470:SF5">
    <property type="entry name" value="PHOSPHATE TRANSPORT SYSTEM PERMEASE PROTEIN PSTA"/>
    <property type="match status" value="1"/>
</dbReference>
<feature type="domain" description="ABC transmembrane type-1" evidence="10">
    <location>
        <begin position="181"/>
        <end position="414"/>
    </location>
</feature>
<gene>
    <name evidence="11" type="primary">pstA</name>
    <name evidence="11" type="ORF">K7J14_13460</name>
</gene>
<evidence type="ECO:0000256" key="6">
    <source>
        <dbReference type="ARBA" id="ARBA00022692"/>
    </source>
</evidence>